<dbReference type="EMBL" id="DVKQ01000070">
    <property type="protein sequence ID" value="HIT37918.1"/>
    <property type="molecule type" value="Genomic_DNA"/>
</dbReference>
<name>A0A9D1KB37_9FIRM</name>
<dbReference type="Proteomes" id="UP000886833">
    <property type="component" value="Unassembled WGS sequence"/>
</dbReference>
<gene>
    <name evidence="1" type="ORF">IAB59_05535</name>
</gene>
<accession>A0A9D1KB37</accession>
<evidence type="ECO:0000313" key="2">
    <source>
        <dbReference type="Proteomes" id="UP000886833"/>
    </source>
</evidence>
<proteinExistence type="predicted"/>
<sequence length="173" mass="20468">MIARITNFANMENQTIDWDERIPKIRYEWRDFNISIYNTLIEQFYLLLEKYPDSLKDEVIMKKYQQLKKYAKEHKTAINNLYSYSNRVELDDVLRGNPKNNIYGIRVIPIDYGYTDGYITITNYNTTASGILLDKNELKLKLCKDSISCISMTEFDPFVTQILVSEKKLVKHL</sequence>
<dbReference type="AlphaFoldDB" id="A0A9D1KB37"/>
<evidence type="ECO:0000313" key="1">
    <source>
        <dbReference type="EMBL" id="HIT37918.1"/>
    </source>
</evidence>
<reference evidence="1" key="1">
    <citation type="submission" date="2020-10" db="EMBL/GenBank/DDBJ databases">
        <authorList>
            <person name="Gilroy R."/>
        </authorList>
    </citation>
    <scope>NUCLEOTIDE SEQUENCE</scope>
    <source>
        <strain evidence="1">CHK195-26880</strain>
    </source>
</reference>
<organism evidence="1 2">
    <name type="scientific">Candidatus Onthousia faecipullorum</name>
    <dbReference type="NCBI Taxonomy" id="2840887"/>
    <lineage>
        <taxon>Bacteria</taxon>
        <taxon>Bacillati</taxon>
        <taxon>Bacillota</taxon>
        <taxon>Bacilli</taxon>
        <taxon>Candidatus Onthousia</taxon>
    </lineage>
</organism>
<comment type="caution">
    <text evidence="1">The sequence shown here is derived from an EMBL/GenBank/DDBJ whole genome shotgun (WGS) entry which is preliminary data.</text>
</comment>
<reference evidence="1" key="2">
    <citation type="journal article" date="2021" name="PeerJ">
        <title>Extensive microbial diversity within the chicken gut microbiome revealed by metagenomics and culture.</title>
        <authorList>
            <person name="Gilroy R."/>
            <person name="Ravi A."/>
            <person name="Getino M."/>
            <person name="Pursley I."/>
            <person name="Horton D.L."/>
            <person name="Alikhan N.F."/>
            <person name="Baker D."/>
            <person name="Gharbi K."/>
            <person name="Hall N."/>
            <person name="Watson M."/>
            <person name="Adriaenssens E.M."/>
            <person name="Foster-Nyarko E."/>
            <person name="Jarju S."/>
            <person name="Secka A."/>
            <person name="Antonio M."/>
            <person name="Oren A."/>
            <person name="Chaudhuri R.R."/>
            <person name="La Ragione R."/>
            <person name="Hildebrand F."/>
            <person name="Pallen M.J."/>
        </authorList>
    </citation>
    <scope>NUCLEOTIDE SEQUENCE</scope>
    <source>
        <strain evidence="1">CHK195-26880</strain>
    </source>
</reference>
<protein>
    <submittedName>
        <fullName evidence="1">Uncharacterized protein</fullName>
    </submittedName>
</protein>